<keyword evidence="6" id="KW-1185">Reference proteome</keyword>
<dbReference type="Pfam" id="PF00135">
    <property type="entry name" value="COesterase"/>
    <property type="match status" value="1"/>
</dbReference>
<dbReference type="InterPro" id="IPR002018">
    <property type="entry name" value="CarbesteraseB"/>
</dbReference>
<gene>
    <name evidence="5" type="ORF">B0J15DRAFT_587499</name>
</gene>
<feature type="chain" id="PRO_5040539091" description="Carboxylic ester hydrolase" evidence="3">
    <location>
        <begin position="22"/>
        <end position="559"/>
    </location>
</feature>
<evidence type="ECO:0000256" key="1">
    <source>
        <dbReference type="ARBA" id="ARBA00005964"/>
    </source>
</evidence>
<keyword evidence="2 3" id="KW-0378">Hydrolase</keyword>
<keyword evidence="3" id="KW-0732">Signal</keyword>
<dbReference type="InterPro" id="IPR019826">
    <property type="entry name" value="Carboxylesterase_B_AS"/>
</dbReference>
<evidence type="ECO:0000313" key="6">
    <source>
        <dbReference type="Proteomes" id="UP000736672"/>
    </source>
</evidence>
<dbReference type="OrthoDB" id="408631at2759"/>
<protein>
    <recommendedName>
        <fullName evidence="3">Carboxylic ester hydrolase</fullName>
        <ecNumber evidence="3">3.1.1.-</ecNumber>
    </recommendedName>
</protein>
<dbReference type="InterPro" id="IPR050309">
    <property type="entry name" value="Type-B_Carboxylest/Lipase"/>
</dbReference>
<feature type="domain" description="Carboxylesterase type B" evidence="4">
    <location>
        <begin position="46"/>
        <end position="549"/>
    </location>
</feature>
<dbReference type="PANTHER" id="PTHR11559">
    <property type="entry name" value="CARBOXYLESTERASE"/>
    <property type="match status" value="1"/>
</dbReference>
<evidence type="ECO:0000256" key="2">
    <source>
        <dbReference type="ARBA" id="ARBA00022801"/>
    </source>
</evidence>
<comment type="similarity">
    <text evidence="1 3">Belongs to the type-B carboxylesterase/lipase family.</text>
</comment>
<name>A0A9P9RCR6_FUSSL</name>
<feature type="signal peptide" evidence="3">
    <location>
        <begin position="1"/>
        <end position="21"/>
    </location>
</feature>
<dbReference type="Gene3D" id="3.40.50.1820">
    <property type="entry name" value="alpha/beta hydrolase"/>
    <property type="match status" value="1"/>
</dbReference>
<dbReference type="InterPro" id="IPR029058">
    <property type="entry name" value="AB_hydrolase_fold"/>
</dbReference>
<dbReference type="SUPFAM" id="SSF53474">
    <property type="entry name" value="alpha/beta-Hydrolases"/>
    <property type="match status" value="1"/>
</dbReference>
<dbReference type="AlphaFoldDB" id="A0A9P9RCR6"/>
<dbReference type="EC" id="3.1.1.-" evidence="3"/>
<sequence>MHPPTWSSLFSAIAFANLSTSQYTAPSYANFSGPDGQLVDLGYLQAQGTRLTSSTVPINAWLGIRYGAAPTGDRRFKPPVAIETAESGGKSIFDATAFGPICYQGWPGWSPESPEAKEFQAASNHFGNRQESEDCLLLDVYAPGEPVSESLPVLVIIHGGGYVAGGSTTIPSPRFMAAAPGQFIVVSIQYRLSGFGFLGGAGNDTLNVGLHDQRLALEWVQRHIASFGGDPTQVTINGGSAGGGSVFHQLIWNGGEEHPPYRAAIAEYPWIPSILSPSQLDQQYQEVLSASNCSDISCLQDLSADEYNRVQNNVLATANTLYGMFYFSPAIDGRYIQDFPTREAEAGHLAKVPILTTRDGNEGFAFTPQDITTEAKYQDRVRQLFNGGANFFGRLQDYYPPEAVGPFAYKGTQQRAEFVTGDAFIQCPSYRLASSAAEAFSLADRHGVQPVYKFIYGYPTYDTAYHGAYTALIFPTQTISANDTSVGAEIGRKLQHYYSSFIIHGDPNIGLSSSDIKLPEYGSSSHILYINSSTPVQMKDIDADGRCDFLLSRVSVTLN</sequence>
<dbReference type="Proteomes" id="UP000736672">
    <property type="component" value="Unassembled WGS sequence"/>
</dbReference>
<reference evidence="5" key="1">
    <citation type="journal article" date="2021" name="Nat. Commun.">
        <title>Genetic determinants of endophytism in the Arabidopsis root mycobiome.</title>
        <authorList>
            <person name="Mesny F."/>
            <person name="Miyauchi S."/>
            <person name="Thiergart T."/>
            <person name="Pickel B."/>
            <person name="Atanasova L."/>
            <person name="Karlsson M."/>
            <person name="Huettel B."/>
            <person name="Barry K.W."/>
            <person name="Haridas S."/>
            <person name="Chen C."/>
            <person name="Bauer D."/>
            <person name="Andreopoulos W."/>
            <person name="Pangilinan J."/>
            <person name="LaButti K."/>
            <person name="Riley R."/>
            <person name="Lipzen A."/>
            <person name="Clum A."/>
            <person name="Drula E."/>
            <person name="Henrissat B."/>
            <person name="Kohler A."/>
            <person name="Grigoriev I.V."/>
            <person name="Martin F.M."/>
            <person name="Hacquard S."/>
        </authorList>
    </citation>
    <scope>NUCLEOTIDE SEQUENCE</scope>
    <source>
        <strain evidence="5">FSSC 5 MPI-SDFR-AT-0091</strain>
    </source>
</reference>
<organism evidence="5 6">
    <name type="scientific">Fusarium solani</name>
    <name type="common">Filamentous fungus</name>
    <dbReference type="NCBI Taxonomy" id="169388"/>
    <lineage>
        <taxon>Eukaryota</taxon>
        <taxon>Fungi</taxon>
        <taxon>Dikarya</taxon>
        <taxon>Ascomycota</taxon>
        <taxon>Pezizomycotina</taxon>
        <taxon>Sordariomycetes</taxon>
        <taxon>Hypocreomycetidae</taxon>
        <taxon>Hypocreales</taxon>
        <taxon>Nectriaceae</taxon>
        <taxon>Fusarium</taxon>
        <taxon>Fusarium solani species complex</taxon>
    </lineage>
</organism>
<proteinExistence type="inferred from homology"/>
<dbReference type="EMBL" id="JAGTJS010000001">
    <property type="protein sequence ID" value="KAH7274821.1"/>
    <property type="molecule type" value="Genomic_DNA"/>
</dbReference>
<dbReference type="PROSITE" id="PS00122">
    <property type="entry name" value="CARBOXYLESTERASE_B_1"/>
    <property type="match status" value="1"/>
</dbReference>
<accession>A0A9P9RCR6</accession>
<evidence type="ECO:0000256" key="3">
    <source>
        <dbReference type="RuleBase" id="RU361235"/>
    </source>
</evidence>
<comment type="caution">
    <text evidence="5">The sequence shown here is derived from an EMBL/GenBank/DDBJ whole genome shotgun (WGS) entry which is preliminary data.</text>
</comment>
<evidence type="ECO:0000259" key="4">
    <source>
        <dbReference type="Pfam" id="PF00135"/>
    </source>
</evidence>
<evidence type="ECO:0000313" key="5">
    <source>
        <dbReference type="EMBL" id="KAH7274821.1"/>
    </source>
</evidence>
<dbReference type="GO" id="GO:0016787">
    <property type="term" value="F:hydrolase activity"/>
    <property type="evidence" value="ECO:0007669"/>
    <property type="project" value="UniProtKB-KW"/>
</dbReference>